<evidence type="ECO:0000256" key="1">
    <source>
        <dbReference type="ARBA" id="ARBA00022898"/>
    </source>
</evidence>
<reference evidence="3" key="1">
    <citation type="submission" date="2025-08" db="UniProtKB">
        <authorList>
            <consortium name="RefSeq"/>
        </authorList>
    </citation>
    <scope>IDENTIFICATION</scope>
    <source>
        <tissue evidence="3">Whole insect</tissue>
    </source>
</reference>
<protein>
    <submittedName>
        <fullName evidence="3">Ornithine decarboxylase-like</fullName>
    </submittedName>
</protein>
<proteinExistence type="predicted"/>
<sequence>MLPEMKVGDWLVFEDMGAYTTSVASLFNGFPIPKAHIVMDESIRVLMKDMFELTDRDRDADLPNNLKNKNDFSSKYELPDFPIAIGNSILDYVDVVAME</sequence>
<dbReference type="GO" id="GO:0033387">
    <property type="term" value="P:putrescine biosynthetic process from arginine, via ornithine"/>
    <property type="evidence" value="ECO:0007669"/>
    <property type="project" value="TreeGrafter"/>
</dbReference>
<dbReference type="Gene3D" id="2.40.37.10">
    <property type="entry name" value="Lyase, Ornithine Decarboxylase, Chain A, domain 1"/>
    <property type="match status" value="1"/>
</dbReference>
<dbReference type="SUPFAM" id="SSF50621">
    <property type="entry name" value="Alanine racemase C-terminal domain-like"/>
    <property type="match status" value="1"/>
</dbReference>
<dbReference type="InParanoid" id="A0A6P7GNZ3"/>
<dbReference type="InterPro" id="IPR002433">
    <property type="entry name" value="Orn_de-COase"/>
</dbReference>
<evidence type="ECO:0000256" key="2">
    <source>
        <dbReference type="ARBA" id="ARBA00023239"/>
    </source>
</evidence>
<dbReference type="AlphaFoldDB" id="A0A6P7GNZ3"/>
<dbReference type="PANTHER" id="PTHR11482:SF6">
    <property type="entry name" value="ORNITHINE DECARBOXYLASE 1-RELATED"/>
    <property type="match status" value="1"/>
</dbReference>
<keyword evidence="1" id="KW-0663">Pyridoxal phosphate</keyword>
<dbReference type="RefSeq" id="XP_028146913.1">
    <property type="nucleotide sequence ID" value="XM_028291112.1"/>
</dbReference>
<name>A0A6P7GNZ3_DIAVI</name>
<dbReference type="InterPro" id="IPR009006">
    <property type="entry name" value="Ala_racemase/Decarboxylase_C"/>
</dbReference>
<dbReference type="GO" id="GO:0005737">
    <property type="term" value="C:cytoplasm"/>
    <property type="evidence" value="ECO:0007669"/>
    <property type="project" value="TreeGrafter"/>
</dbReference>
<keyword evidence="2" id="KW-0456">Lyase</keyword>
<dbReference type="PANTHER" id="PTHR11482">
    <property type="entry name" value="ARGININE/DIAMINOPIMELATE/ORNITHINE DECARBOXYLASE"/>
    <property type="match status" value="1"/>
</dbReference>
<evidence type="ECO:0000313" key="3">
    <source>
        <dbReference type="RefSeq" id="XP_028146913.1"/>
    </source>
</evidence>
<gene>
    <name evidence="3" type="primary">LOC114340374</name>
</gene>
<dbReference type="GO" id="GO:0004586">
    <property type="term" value="F:ornithine decarboxylase activity"/>
    <property type="evidence" value="ECO:0007669"/>
    <property type="project" value="TreeGrafter"/>
</dbReference>
<organism evidence="3">
    <name type="scientific">Diabrotica virgifera virgifera</name>
    <name type="common">western corn rootworm</name>
    <dbReference type="NCBI Taxonomy" id="50390"/>
    <lineage>
        <taxon>Eukaryota</taxon>
        <taxon>Metazoa</taxon>
        <taxon>Ecdysozoa</taxon>
        <taxon>Arthropoda</taxon>
        <taxon>Hexapoda</taxon>
        <taxon>Insecta</taxon>
        <taxon>Pterygota</taxon>
        <taxon>Neoptera</taxon>
        <taxon>Endopterygota</taxon>
        <taxon>Coleoptera</taxon>
        <taxon>Polyphaga</taxon>
        <taxon>Cucujiformia</taxon>
        <taxon>Chrysomeloidea</taxon>
        <taxon>Chrysomelidae</taxon>
        <taxon>Galerucinae</taxon>
        <taxon>Diabroticina</taxon>
        <taxon>Diabroticites</taxon>
        <taxon>Diabrotica</taxon>
    </lineage>
</organism>
<accession>A0A6P7GNZ3</accession>